<dbReference type="InterPro" id="IPR018087">
    <property type="entry name" value="Glyco_hydro_5_CS"/>
</dbReference>
<evidence type="ECO:0000256" key="5">
    <source>
        <dbReference type="ARBA" id="ARBA00022801"/>
    </source>
</evidence>
<evidence type="ECO:0000256" key="4">
    <source>
        <dbReference type="ARBA" id="ARBA00022729"/>
    </source>
</evidence>
<dbReference type="SUPFAM" id="SSF51445">
    <property type="entry name" value="(Trans)glycosidases"/>
    <property type="match status" value="1"/>
</dbReference>
<dbReference type="VEuPathDB" id="FungiDB:SJAG_01171"/>
<proteinExistence type="inferred from homology"/>
<evidence type="ECO:0000256" key="1">
    <source>
        <dbReference type="ARBA" id="ARBA00004613"/>
    </source>
</evidence>
<comment type="catalytic activity">
    <reaction evidence="8">
        <text>Successive hydrolysis of beta-D-glucose units from the non-reducing ends of (1-&gt;3)-beta-D-glucans, releasing alpha-glucose.</text>
        <dbReference type="EC" id="3.2.1.58"/>
    </reaction>
</comment>
<dbReference type="OMA" id="GYPGWFN"/>
<evidence type="ECO:0000256" key="9">
    <source>
        <dbReference type="ARBA" id="ARBA00038929"/>
    </source>
</evidence>
<dbReference type="eggNOG" id="ENOG502QPYU">
    <property type="taxonomic scope" value="Eukaryota"/>
</dbReference>
<dbReference type="Gene3D" id="3.20.20.80">
    <property type="entry name" value="Glycosidases"/>
    <property type="match status" value="1"/>
</dbReference>
<keyword evidence="6 10" id="KW-0326">Glycosidase</keyword>
<name>B6JZY2_SCHJY</name>
<keyword evidence="7" id="KW-0961">Cell wall biogenesis/degradation</keyword>
<organism evidence="13 14">
    <name type="scientific">Schizosaccharomyces japonicus (strain yFS275 / FY16936)</name>
    <name type="common">Fission yeast</name>
    <dbReference type="NCBI Taxonomy" id="402676"/>
    <lineage>
        <taxon>Eukaryota</taxon>
        <taxon>Fungi</taxon>
        <taxon>Dikarya</taxon>
        <taxon>Ascomycota</taxon>
        <taxon>Taphrinomycotina</taxon>
        <taxon>Schizosaccharomycetes</taxon>
        <taxon>Schizosaccharomycetales</taxon>
        <taxon>Schizosaccharomycetaceae</taxon>
        <taxon>Schizosaccharomyces</taxon>
    </lineage>
</organism>
<feature type="chain" id="PRO_5002847187" description="glucan 1,3-beta-glucosidase" evidence="11">
    <location>
        <begin position="17"/>
        <end position="403"/>
    </location>
</feature>
<feature type="signal peptide" evidence="11">
    <location>
        <begin position="1"/>
        <end position="16"/>
    </location>
</feature>
<evidence type="ECO:0000256" key="3">
    <source>
        <dbReference type="ARBA" id="ARBA00022525"/>
    </source>
</evidence>
<gene>
    <name evidence="13" type="ORF">SJAG_01171</name>
</gene>
<evidence type="ECO:0000256" key="11">
    <source>
        <dbReference type="SAM" id="SignalP"/>
    </source>
</evidence>
<keyword evidence="4 11" id="KW-0732">Signal</keyword>
<dbReference type="InterPro" id="IPR050386">
    <property type="entry name" value="Glycosyl_hydrolase_5"/>
</dbReference>
<dbReference type="HOGENOM" id="CLU_004624_0_1_1"/>
<keyword evidence="3" id="KW-0964">Secreted</keyword>
<dbReference type="GeneID" id="7047429"/>
<dbReference type="GO" id="GO:0005576">
    <property type="term" value="C:extracellular region"/>
    <property type="evidence" value="ECO:0000318"/>
    <property type="project" value="GO_Central"/>
</dbReference>
<dbReference type="AlphaFoldDB" id="B6JZY2"/>
<dbReference type="EMBL" id="KE651168">
    <property type="protein sequence ID" value="EEB06132.1"/>
    <property type="molecule type" value="Genomic_DNA"/>
</dbReference>
<dbReference type="InterPro" id="IPR001547">
    <property type="entry name" value="Glyco_hydro_5"/>
</dbReference>
<evidence type="ECO:0000259" key="12">
    <source>
        <dbReference type="Pfam" id="PF00150"/>
    </source>
</evidence>
<dbReference type="PROSITE" id="PS00659">
    <property type="entry name" value="GLYCOSYL_HYDROL_F5"/>
    <property type="match status" value="1"/>
</dbReference>
<dbReference type="EC" id="3.2.1.58" evidence="9"/>
<feature type="domain" description="Glycoside hydrolase family 5" evidence="12">
    <location>
        <begin position="78"/>
        <end position="302"/>
    </location>
</feature>
<accession>B6JZY2</accession>
<evidence type="ECO:0000256" key="10">
    <source>
        <dbReference type="RuleBase" id="RU361153"/>
    </source>
</evidence>
<dbReference type="PANTHER" id="PTHR31297">
    <property type="entry name" value="GLUCAN ENDO-1,6-BETA-GLUCOSIDASE B"/>
    <property type="match status" value="1"/>
</dbReference>
<evidence type="ECO:0000313" key="13">
    <source>
        <dbReference type="EMBL" id="EEB06132.1"/>
    </source>
</evidence>
<dbReference type="JaponicusDB" id="SJAG_01171"/>
<dbReference type="Pfam" id="PF00150">
    <property type="entry name" value="Cellulase"/>
    <property type="match status" value="1"/>
</dbReference>
<reference evidence="13 14" key="1">
    <citation type="journal article" date="2011" name="Science">
        <title>Comparative functional genomics of the fission yeasts.</title>
        <authorList>
            <person name="Rhind N."/>
            <person name="Chen Z."/>
            <person name="Yassour M."/>
            <person name="Thompson D.A."/>
            <person name="Haas B.J."/>
            <person name="Habib N."/>
            <person name="Wapinski I."/>
            <person name="Roy S."/>
            <person name="Lin M.F."/>
            <person name="Heiman D.I."/>
            <person name="Young S.K."/>
            <person name="Furuya K."/>
            <person name="Guo Y."/>
            <person name="Pidoux A."/>
            <person name="Chen H.M."/>
            <person name="Robbertse B."/>
            <person name="Goldberg J.M."/>
            <person name="Aoki K."/>
            <person name="Bayne E.H."/>
            <person name="Berlin A.M."/>
            <person name="Desjardins C.A."/>
            <person name="Dobbs E."/>
            <person name="Dukaj L."/>
            <person name="Fan L."/>
            <person name="FitzGerald M.G."/>
            <person name="French C."/>
            <person name="Gujja S."/>
            <person name="Hansen K."/>
            <person name="Keifenheim D."/>
            <person name="Levin J.Z."/>
            <person name="Mosher R.A."/>
            <person name="Mueller C.A."/>
            <person name="Pfiffner J."/>
            <person name="Priest M."/>
            <person name="Russ C."/>
            <person name="Smialowska A."/>
            <person name="Swoboda P."/>
            <person name="Sykes S.M."/>
            <person name="Vaughn M."/>
            <person name="Vengrova S."/>
            <person name="Yoder R."/>
            <person name="Zeng Q."/>
            <person name="Allshire R."/>
            <person name="Baulcombe D."/>
            <person name="Birren B.W."/>
            <person name="Brown W."/>
            <person name="Ekwall K."/>
            <person name="Kellis M."/>
            <person name="Leatherwood J."/>
            <person name="Levin H."/>
            <person name="Margalit H."/>
            <person name="Martienssen R."/>
            <person name="Nieduszynski C.A."/>
            <person name="Spatafora J.W."/>
            <person name="Friedman N."/>
            <person name="Dalgaard J.Z."/>
            <person name="Baumann P."/>
            <person name="Niki H."/>
            <person name="Regev A."/>
            <person name="Nusbaum C."/>
        </authorList>
    </citation>
    <scope>NUCLEOTIDE SEQUENCE [LARGE SCALE GENOMIC DNA]</scope>
    <source>
        <strain evidence="14">yFS275 / FY16936</strain>
    </source>
</reference>
<evidence type="ECO:0000313" key="14">
    <source>
        <dbReference type="Proteomes" id="UP000001744"/>
    </source>
</evidence>
<dbReference type="OrthoDB" id="62120at2759"/>
<evidence type="ECO:0000256" key="2">
    <source>
        <dbReference type="ARBA" id="ARBA00005641"/>
    </source>
</evidence>
<sequence length="403" mass="44829">MFRVLFALLLATASHALTIGRRGFDYSSDKVRGVNLGGWLVLESWITPSLFSDTSVSDEWSLCETLGQTAAAERLTNHYNTFINESDFSKIAGYGFNAVRIPIGYWAFNVSDGEPFVQGQEAYLDSAISWANNAGLKVWIDLHGAPGSQNGFDNSGKKGDIGFQKGNTVDRTVEILEYIIKKYTGSDYVDTVIGIETLNEPLASDLDLDGLKEFNAAVYSKLYSTYSNVATVFHDGYISMSNWNDGMVDPSSSGIVMDTHQYFVFSSNDCNETFENELSSVCTAGNEIASSPFKVVVGEWSAAINFCTSWLTNMCTGSGYDNVTEDSTYITKCQNDIASWSGQFKSMLRRFVEVQMDEYERGAGWIFWTYKTESPSPLWDVRLLIDYGVFPQPLSDRRFSSVC</sequence>
<comment type="subcellular location">
    <subcellularLocation>
        <location evidence="1">Secreted</location>
    </subcellularLocation>
</comment>
<comment type="similarity">
    <text evidence="2 10">Belongs to the glycosyl hydrolase 5 (cellulase A) family.</text>
</comment>
<protein>
    <recommendedName>
        <fullName evidence="9">glucan 1,3-beta-glucosidase</fullName>
        <ecNumber evidence="9">3.2.1.58</ecNumber>
    </recommendedName>
</protein>
<dbReference type="STRING" id="402676.B6JZY2"/>
<dbReference type="GO" id="GO:0071555">
    <property type="term" value="P:cell wall organization"/>
    <property type="evidence" value="ECO:0007669"/>
    <property type="project" value="UniProtKB-KW"/>
</dbReference>
<dbReference type="Proteomes" id="UP000001744">
    <property type="component" value="Unassembled WGS sequence"/>
</dbReference>
<keyword evidence="14" id="KW-1185">Reference proteome</keyword>
<dbReference type="InterPro" id="IPR017853">
    <property type="entry name" value="GH"/>
</dbReference>
<dbReference type="GO" id="GO:0004338">
    <property type="term" value="F:glucan exo-1,3-beta-glucosidase activity"/>
    <property type="evidence" value="ECO:0000318"/>
    <property type="project" value="GO_Central"/>
</dbReference>
<dbReference type="RefSeq" id="XP_002172425.1">
    <property type="nucleotide sequence ID" value="XM_002172389.2"/>
</dbReference>
<dbReference type="GO" id="GO:0009251">
    <property type="term" value="P:glucan catabolic process"/>
    <property type="evidence" value="ECO:0000318"/>
    <property type="project" value="GO_Central"/>
</dbReference>
<dbReference type="PANTHER" id="PTHR31297:SF1">
    <property type="entry name" value="GLUCAN 1,3-BETA-GLUCOSIDASE I_II-RELATED"/>
    <property type="match status" value="1"/>
</dbReference>
<evidence type="ECO:0000256" key="8">
    <source>
        <dbReference type="ARBA" id="ARBA00036824"/>
    </source>
</evidence>
<keyword evidence="5 10" id="KW-0378">Hydrolase</keyword>
<evidence type="ECO:0000256" key="6">
    <source>
        <dbReference type="ARBA" id="ARBA00023295"/>
    </source>
</evidence>
<evidence type="ECO:0000256" key="7">
    <source>
        <dbReference type="ARBA" id="ARBA00023316"/>
    </source>
</evidence>